<dbReference type="EMBL" id="KV008237">
    <property type="protein sequence ID" value="KZV30570.1"/>
    <property type="molecule type" value="Genomic_DNA"/>
</dbReference>
<protein>
    <submittedName>
        <fullName evidence="1">Cytosolic endo-beta-N-acetylglucosaminidase-like</fullName>
    </submittedName>
</protein>
<reference evidence="1 2" key="1">
    <citation type="journal article" date="2015" name="Proc. Natl. Acad. Sci. U.S.A.">
        <title>The resurrection genome of Boea hygrometrica: A blueprint for survival of dehydration.</title>
        <authorList>
            <person name="Xiao L."/>
            <person name="Yang G."/>
            <person name="Zhang L."/>
            <person name="Yang X."/>
            <person name="Zhao S."/>
            <person name="Ji Z."/>
            <person name="Zhou Q."/>
            <person name="Hu M."/>
            <person name="Wang Y."/>
            <person name="Chen M."/>
            <person name="Xu Y."/>
            <person name="Jin H."/>
            <person name="Xiao X."/>
            <person name="Hu G."/>
            <person name="Bao F."/>
            <person name="Hu Y."/>
            <person name="Wan P."/>
            <person name="Li L."/>
            <person name="Deng X."/>
            <person name="Kuang T."/>
            <person name="Xiang C."/>
            <person name="Zhu J.K."/>
            <person name="Oliver M.J."/>
            <person name="He Y."/>
        </authorList>
    </citation>
    <scope>NUCLEOTIDE SEQUENCE [LARGE SCALE GENOMIC DNA]</scope>
    <source>
        <strain evidence="2">cv. XS01</strain>
    </source>
</reference>
<keyword evidence="2" id="KW-1185">Reference proteome</keyword>
<dbReference type="AlphaFoldDB" id="A0A2Z7BB17"/>
<organism evidence="1 2">
    <name type="scientific">Dorcoceras hygrometricum</name>
    <dbReference type="NCBI Taxonomy" id="472368"/>
    <lineage>
        <taxon>Eukaryota</taxon>
        <taxon>Viridiplantae</taxon>
        <taxon>Streptophyta</taxon>
        <taxon>Embryophyta</taxon>
        <taxon>Tracheophyta</taxon>
        <taxon>Spermatophyta</taxon>
        <taxon>Magnoliopsida</taxon>
        <taxon>eudicotyledons</taxon>
        <taxon>Gunneridae</taxon>
        <taxon>Pentapetalae</taxon>
        <taxon>asterids</taxon>
        <taxon>lamiids</taxon>
        <taxon>Lamiales</taxon>
        <taxon>Gesneriaceae</taxon>
        <taxon>Didymocarpoideae</taxon>
        <taxon>Trichosporeae</taxon>
        <taxon>Loxocarpinae</taxon>
        <taxon>Dorcoceras</taxon>
    </lineage>
</organism>
<dbReference type="Proteomes" id="UP000250235">
    <property type="component" value="Unassembled WGS sequence"/>
</dbReference>
<evidence type="ECO:0000313" key="2">
    <source>
        <dbReference type="Proteomes" id="UP000250235"/>
    </source>
</evidence>
<evidence type="ECO:0000313" key="1">
    <source>
        <dbReference type="EMBL" id="KZV30570.1"/>
    </source>
</evidence>
<name>A0A2Z7BB17_9LAMI</name>
<sequence>MSGKRILSGTTQKIVALMRNRSTKPTALDGRVRFGIISMGMGSGGAVRGVTSNESMARFLEFGKNYSCSEYPPRQNKFLLFSFFYMIPTSRRGQGGPSTSRDDLEQYDFVKFTAFYISNLEFEFTIRKSILCDVTEKLFIKVLKKFEFTW</sequence>
<proteinExistence type="predicted"/>
<gene>
    <name evidence="1" type="ORF">F511_05720</name>
</gene>
<accession>A0A2Z7BB17</accession>